<dbReference type="Gramene" id="AET1Gv20359300.3">
    <property type="protein sequence ID" value="AET1Gv20359300.3"/>
    <property type="gene ID" value="AET1Gv20359300"/>
</dbReference>
<reference evidence="2" key="1">
    <citation type="journal article" date="2014" name="Science">
        <title>Ancient hybridizations among the ancestral genomes of bread wheat.</title>
        <authorList>
            <consortium name="International Wheat Genome Sequencing Consortium,"/>
            <person name="Marcussen T."/>
            <person name="Sandve S.R."/>
            <person name="Heier L."/>
            <person name="Spannagl M."/>
            <person name="Pfeifer M."/>
            <person name="Jakobsen K.S."/>
            <person name="Wulff B.B."/>
            <person name="Steuernagel B."/>
            <person name="Mayer K.F."/>
            <person name="Olsen O.A."/>
        </authorList>
    </citation>
    <scope>NUCLEOTIDE SEQUENCE [LARGE SCALE GENOMIC DNA]</scope>
    <source>
        <strain evidence="2">cv. AL8/78</strain>
    </source>
</reference>
<dbReference type="Proteomes" id="UP000015105">
    <property type="component" value="Chromosome 1D"/>
</dbReference>
<reference evidence="2" key="2">
    <citation type="journal article" date="2017" name="Nat. Plants">
        <title>The Aegilops tauschii genome reveals multiple impacts of transposons.</title>
        <authorList>
            <person name="Zhao G."/>
            <person name="Zou C."/>
            <person name="Li K."/>
            <person name="Wang K."/>
            <person name="Li T."/>
            <person name="Gao L."/>
            <person name="Zhang X."/>
            <person name="Wang H."/>
            <person name="Yang Z."/>
            <person name="Liu X."/>
            <person name="Jiang W."/>
            <person name="Mao L."/>
            <person name="Kong X."/>
            <person name="Jiao Y."/>
            <person name="Jia J."/>
        </authorList>
    </citation>
    <scope>NUCLEOTIDE SEQUENCE [LARGE SCALE GENOMIC DNA]</scope>
    <source>
        <strain evidence="2">cv. AL8/78</strain>
    </source>
</reference>
<proteinExistence type="predicted"/>
<evidence type="ECO:0000313" key="1">
    <source>
        <dbReference type="EnsemblPlants" id="AET1Gv20359300.1"/>
    </source>
</evidence>
<dbReference type="EnsemblPlants" id="AET1Gv20359300.2">
    <property type="protein sequence ID" value="AET1Gv20359300.2"/>
    <property type="gene ID" value="AET1Gv20359300"/>
</dbReference>
<protein>
    <recommendedName>
        <fullName evidence="3">DUF4283 domain-containing protein</fullName>
    </recommendedName>
</protein>
<evidence type="ECO:0000313" key="2">
    <source>
        <dbReference type="Proteomes" id="UP000015105"/>
    </source>
</evidence>
<dbReference type="Gramene" id="AET1Gv20359300.2">
    <property type="protein sequence ID" value="AET1Gv20359300.2"/>
    <property type="gene ID" value="AET1Gv20359300"/>
</dbReference>
<organism evidence="1 2">
    <name type="scientific">Aegilops tauschii subsp. strangulata</name>
    <name type="common">Goatgrass</name>
    <dbReference type="NCBI Taxonomy" id="200361"/>
    <lineage>
        <taxon>Eukaryota</taxon>
        <taxon>Viridiplantae</taxon>
        <taxon>Streptophyta</taxon>
        <taxon>Embryophyta</taxon>
        <taxon>Tracheophyta</taxon>
        <taxon>Spermatophyta</taxon>
        <taxon>Magnoliopsida</taxon>
        <taxon>Liliopsida</taxon>
        <taxon>Poales</taxon>
        <taxon>Poaceae</taxon>
        <taxon>BOP clade</taxon>
        <taxon>Pooideae</taxon>
        <taxon>Triticodae</taxon>
        <taxon>Triticeae</taxon>
        <taxon>Triticinae</taxon>
        <taxon>Aegilops</taxon>
    </lineage>
</organism>
<reference evidence="1" key="3">
    <citation type="journal article" date="2017" name="Nature">
        <title>Genome sequence of the progenitor of the wheat D genome Aegilops tauschii.</title>
        <authorList>
            <person name="Luo M.C."/>
            <person name="Gu Y.Q."/>
            <person name="Puiu D."/>
            <person name="Wang H."/>
            <person name="Twardziok S.O."/>
            <person name="Deal K.R."/>
            <person name="Huo N."/>
            <person name="Zhu T."/>
            <person name="Wang L."/>
            <person name="Wang Y."/>
            <person name="McGuire P.E."/>
            <person name="Liu S."/>
            <person name="Long H."/>
            <person name="Ramasamy R.K."/>
            <person name="Rodriguez J.C."/>
            <person name="Van S.L."/>
            <person name="Yuan L."/>
            <person name="Wang Z."/>
            <person name="Xia Z."/>
            <person name="Xiao L."/>
            <person name="Anderson O.D."/>
            <person name="Ouyang S."/>
            <person name="Liang Y."/>
            <person name="Zimin A.V."/>
            <person name="Pertea G."/>
            <person name="Qi P."/>
            <person name="Bennetzen J.L."/>
            <person name="Dai X."/>
            <person name="Dawson M.W."/>
            <person name="Muller H.G."/>
            <person name="Kugler K."/>
            <person name="Rivarola-Duarte L."/>
            <person name="Spannagl M."/>
            <person name="Mayer K.F.X."/>
            <person name="Lu F.H."/>
            <person name="Bevan M.W."/>
            <person name="Leroy P."/>
            <person name="Li P."/>
            <person name="You F.M."/>
            <person name="Sun Q."/>
            <person name="Liu Z."/>
            <person name="Lyons E."/>
            <person name="Wicker T."/>
            <person name="Salzberg S.L."/>
            <person name="Devos K.M."/>
            <person name="Dvorak J."/>
        </authorList>
    </citation>
    <scope>NUCLEOTIDE SEQUENCE [LARGE SCALE GENOMIC DNA]</scope>
    <source>
        <strain evidence="1">cv. AL8/78</strain>
    </source>
</reference>
<evidence type="ECO:0008006" key="3">
    <source>
        <dbReference type="Google" id="ProtNLM"/>
    </source>
</evidence>
<sequence>MFKFRWTGLTRASSRPRASDKLIIVDMEAALRAVAGKLVVCRVLSPYLVNHKAVINDLRGPWRLHSDAVGQRVTSKDGRFIITFSEDGDRQHVLRGETWHFRNNAVLLAEFDGKRQPRRCAPGLLQGLGCKSATCRCRSRPRRWAGSLGTSSVWFWRCRIGTSR</sequence>
<reference evidence="1" key="4">
    <citation type="submission" date="2019-03" db="UniProtKB">
        <authorList>
            <consortium name="EnsemblPlants"/>
        </authorList>
    </citation>
    <scope>IDENTIFICATION</scope>
</reference>
<dbReference type="AlphaFoldDB" id="A0A452YAW4"/>
<dbReference type="EnsemblPlants" id="AET1Gv20359300.1">
    <property type="protein sequence ID" value="AET1Gv20359300.1"/>
    <property type="gene ID" value="AET1Gv20359300"/>
</dbReference>
<name>A0A452YAW4_AEGTS</name>
<accession>A0A452YAW4</accession>
<dbReference type="Gramene" id="AET1Gv20359300.1">
    <property type="protein sequence ID" value="AET1Gv20359300.1"/>
    <property type="gene ID" value="AET1Gv20359300"/>
</dbReference>
<reference evidence="1" key="5">
    <citation type="journal article" date="2021" name="G3 (Bethesda)">
        <title>Aegilops tauschii genome assembly Aet v5.0 features greater sequence contiguity and improved annotation.</title>
        <authorList>
            <person name="Wang L."/>
            <person name="Zhu T."/>
            <person name="Rodriguez J.C."/>
            <person name="Deal K.R."/>
            <person name="Dubcovsky J."/>
            <person name="McGuire P.E."/>
            <person name="Lux T."/>
            <person name="Spannagl M."/>
            <person name="Mayer K.F.X."/>
            <person name="Baldrich P."/>
            <person name="Meyers B.C."/>
            <person name="Huo N."/>
            <person name="Gu Y.Q."/>
            <person name="Zhou H."/>
            <person name="Devos K.M."/>
            <person name="Bennetzen J.L."/>
            <person name="Unver T."/>
            <person name="Budak H."/>
            <person name="Gulick P.J."/>
            <person name="Galiba G."/>
            <person name="Kalapos B."/>
            <person name="Nelson D.R."/>
            <person name="Li P."/>
            <person name="You F.M."/>
            <person name="Luo M.C."/>
            <person name="Dvorak J."/>
        </authorList>
    </citation>
    <scope>NUCLEOTIDE SEQUENCE [LARGE SCALE GENOMIC DNA]</scope>
    <source>
        <strain evidence="1">cv. AL8/78</strain>
    </source>
</reference>
<dbReference type="EnsemblPlants" id="AET1Gv20359300.3">
    <property type="protein sequence ID" value="AET1Gv20359300.3"/>
    <property type="gene ID" value="AET1Gv20359300"/>
</dbReference>
<keyword evidence="2" id="KW-1185">Reference proteome</keyword>